<evidence type="ECO:0000313" key="16">
    <source>
        <dbReference type="RefSeq" id="XP_065661758.1"/>
    </source>
</evidence>
<proteinExistence type="inferred from homology"/>
<dbReference type="RefSeq" id="XP_065661756.1">
    <property type="nucleotide sequence ID" value="XM_065805684.1"/>
</dbReference>
<evidence type="ECO:0000313" key="15">
    <source>
        <dbReference type="RefSeq" id="XP_065661757.1"/>
    </source>
</evidence>
<reference evidence="13 14" key="1">
    <citation type="submission" date="2025-05" db="UniProtKB">
        <authorList>
            <consortium name="RefSeq"/>
        </authorList>
    </citation>
    <scope>IDENTIFICATION</scope>
</reference>
<keyword evidence="5 10" id="KW-0812">Transmembrane</keyword>
<evidence type="ECO:0000256" key="5">
    <source>
        <dbReference type="ARBA" id="ARBA00022692"/>
    </source>
</evidence>
<evidence type="ECO:0000256" key="10">
    <source>
        <dbReference type="RuleBase" id="RU363063"/>
    </source>
</evidence>
<evidence type="ECO:0000256" key="6">
    <source>
        <dbReference type="ARBA" id="ARBA00022968"/>
    </source>
</evidence>
<dbReference type="Pfam" id="PF01762">
    <property type="entry name" value="Galactosyl_T"/>
    <property type="match status" value="1"/>
</dbReference>
<comment type="similarity">
    <text evidence="2 10">Belongs to the glycosyltransferase 31 family.</text>
</comment>
<gene>
    <name evidence="13 14 15 16 17 18 19" type="primary">LOC100197483</name>
</gene>
<protein>
    <recommendedName>
        <fullName evidence="10">Hexosyltransferase</fullName>
        <ecNumber evidence="10">2.4.1.-</ecNumber>
    </recommendedName>
</protein>
<evidence type="ECO:0000256" key="2">
    <source>
        <dbReference type="ARBA" id="ARBA00008661"/>
    </source>
</evidence>
<keyword evidence="4" id="KW-0808">Transferase</keyword>
<keyword evidence="3 10" id="KW-0328">Glycosyltransferase</keyword>
<evidence type="ECO:0000313" key="17">
    <source>
        <dbReference type="RefSeq" id="XP_065661759.1"/>
    </source>
</evidence>
<evidence type="ECO:0000256" key="11">
    <source>
        <dbReference type="SAM" id="MobiDB-lite"/>
    </source>
</evidence>
<feature type="compositionally biased region" description="Low complexity" evidence="11">
    <location>
        <begin position="148"/>
        <end position="158"/>
    </location>
</feature>
<feature type="region of interest" description="Disordered" evidence="11">
    <location>
        <begin position="137"/>
        <end position="158"/>
    </location>
</feature>
<dbReference type="InterPro" id="IPR002659">
    <property type="entry name" value="Glyco_trans_31"/>
</dbReference>
<dbReference type="RefSeq" id="XP_065661760.1">
    <property type="nucleotide sequence ID" value="XM_065805688.1"/>
</dbReference>
<dbReference type="GeneID" id="100197483"/>
<evidence type="ECO:0000313" key="19">
    <source>
        <dbReference type="RefSeq" id="XP_065661761.1"/>
    </source>
</evidence>
<dbReference type="RefSeq" id="XP_065661759.1">
    <property type="nucleotide sequence ID" value="XM_065805687.1"/>
</dbReference>
<keyword evidence="9 10" id="KW-0472">Membrane</keyword>
<feature type="transmembrane region" description="Helical" evidence="10">
    <location>
        <begin position="24"/>
        <end position="43"/>
    </location>
</feature>
<dbReference type="RefSeq" id="XP_065661761.1">
    <property type="nucleotide sequence ID" value="XM_065805689.1"/>
</dbReference>
<evidence type="ECO:0000256" key="8">
    <source>
        <dbReference type="ARBA" id="ARBA00023034"/>
    </source>
</evidence>
<name>A0ABM4CJ26_HYDVU</name>
<evidence type="ECO:0000313" key="12">
    <source>
        <dbReference type="Proteomes" id="UP001652625"/>
    </source>
</evidence>
<dbReference type="RefSeq" id="XP_065661758.1">
    <property type="nucleotide sequence ID" value="XM_065805686.1"/>
</dbReference>
<evidence type="ECO:0000256" key="7">
    <source>
        <dbReference type="ARBA" id="ARBA00022989"/>
    </source>
</evidence>
<keyword evidence="7 10" id="KW-1133">Transmembrane helix</keyword>
<dbReference type="Proteomes" id="UP001652625">
    <property type="component" value="Chromosome 09"/>
</dbReference>
<keyword evidence="8 10" id="KW-0333">Golgi apparatus</keyword>
<evidence type="ECO:0000313" key="18">
    <source>
        <dbReference type="RefSeq" id="XP_065661760.1"/>
    </source>
</evidence>
<sequence length="487" mass="57608">MAFLNLFLAFFIALPKNKFLLKRLFCTVILSSGILIMVVPVLWKNSFYLPNKHFMVNQLWFYDKSDKSSTEVKLTSTVNKNNDFKKNINGEHIQNAAGSAQFFISKLDSLTYKKQSRQFSTHQQRLSKMFSYSNINKSDKQKIRKKPSSSVSDNSDNNTTVSQIKEVLPWHTRPDKFDHLNENFVYRNLNAFQANKIETVGLIIIVSSAPSRVDRRLAIRQTWLKQCKSTSKLSVKCVFLTDWKPSSYGVDLQSESIKYGDIYFQNLTGGYDFGKRFLYHMVWAMQNFKFDYFLRLDDDYFLCLERFLYEIPMPPNKLYHWGWIHCIEDLVRPDESIILLSRDLIEIFLGQDPETMLCHRWADQMIGIWINTMSLPSFHYRHDIRLHHNPPASFVEKFKNEKNICSTYIGVHGSYPNQMKTFWKNRGISNFNNKKTLNDHSVYCFYNQYMNWKLFLNEFYAEPKLCINDARWDGTFETTYYYGRQGE</sequence>
<dbReference type="EC" id="2.4.1.-" evidence="10"/>
<dbReference type="RefSeq" id="XP_065661757.1">
    <property type="nucleotide sequence ID" value="XM_065805685.1"/>
</dbReference>
<dbReference type="PANTHER" id="PTHR11214:SF3">
    <property type="entry name" value="BETA-1,3-GALACTOSYLTRANSFERASE 6"/>
    <property type="match status" value="1"/>
</dbReference>
<evidence type="ECO:0000256" key="4">
    <source>
        <dbReference type="ARBA" id="ARBA00022679"/>
    </source>
</evidence>
<evidence type="ECO:0000313" key="14">
    <source>
        <dbReference type="RefSeq" id="XP_065661756.1"/>
    </source>
</evidence>
<keyword evidence="12" id="KW-1185">Reference proteome</keyword>
<keyword evidence="6 10" id="KW-0735">Signal-anchor</keyword>
<dbReference type="Gene3D" id="3.90.550.50">
    <property type="match status" value="1"/>
</dbReference>
<evidence type="ECO:0000256" key="1">
    <source>
        <dbReference type="ARBA" id="ARBA00004323"/>
    </source>
</evidence>
<comment type="subcellular location">
    <subcellularLocation>
        <location evidence="1 10">Golgi apparatus membrane</location>
        <topology evidence="1 10">Single-pass type II membrane protein</topology>
    </subcellularLocation>
</comment>
<evidence type="ECO:0000313" key="13">
    <source>
        <dbReference type="RefSeq" id="XP_065661755.1"/>
    </source>
</evidence>
<organism evidence="12 15">
    <name type="scientific">Hydra vulgaris</name>
    <name type="common">Hydra</name>
    <name type="synonym">Hydra attenuata</name>
    <dbReference type="NCBI Taxonomy" id="6087"/>
    <lineage>
        <taxon>Eukaryota</taxon>
        <taxon>Metazoa</taxon>
        <taxon>Cnidaria</taxon>
        <taxon>Hydrozoa</taxon>
        <taxon>Hydroidolina</taxon>
        <taxon>Anthoathecata</taxon>
        <taxon>Aplanulata</taxon>
        <taxon>Hydridae</taxon>
        <taxon>Hydra</taxon>
    </lineage>
</organism>
<evidence type="ECO:0000256" key="9">
    <source>
        <dbReference type="ARBA" id="ARBA00023136"/>
    </source>
</evidence>
<dbReference type="PANTHER" id="PTHR11214">
    <property type="entry name" value="BETA-1,3-N-ACETYLGLUCOSAMINYLTRANSFERASE"/>
    <property type="match status" value="1"/>
</dbReference>
<dbReference type="RefSeq" id="XP_065661755.1">
    <property type="nucleotide sequence ID" value="XM_065805683.1"/>
</dbReference>
<evidence type="ECO:0000256" key="3">
    <source>
        <dbReference type="ARBA" id="ARBA00022676"/>
    </source>
</evidence>
<accession>A0ABM4CJ26</accession>